<evidence type="ECO:0000313" key="3">
    <source>
        <dbReference type="Proteomes" id="UP000266841"/>
    </source>
</evidence>
<dbReference type="Proteomes" id="UP000266841">
    <property type="component" value="Unassembled WGS sequence"/>
</dbReference>
<dbReference type="Pfam" id="PF13383">
    <property type="entry name" value="Methyltransf_22"/>
    <property type="match status" value="1"/>
</dbReference>
<accession>K0TC28</accession>
<dbReference type="EMBL" id="AGNL01003449">
    <property type="protein sequence ID" value="EJK74669.1"/>
    <property type="molecule type" value="Genomic_DNA"/>
</dbReference>
<gene>
    <name evidence="2" type="ORF">THAOC_03642</name>
</gene>
<reference evidence="2 3" key="1">
    <citation type="journal article" date="2012" name="Genome Biol.">
        <title>Genome and low-iron response of an oceanic diatom adapted to chronic iron limitation.</title>
        <authorList>
            <person name="Lommer M."/>
            <person name="Specht M."/>
            <person name="Roy A.S."/>
            <person name="Kraemer L."/>
            <person name="Andreson R."/>
            <person name="Gutowska M.A."/>
            <person name="Wolf J."/>
            <person name="Bergner S.V."/>
            <person name="Schilhabel M.B."/>
            <person name="Klostermeier U.C."/>
            <person name="Beiko R.G."/>
            <person name="Rosenstiel P."/>
            <person name="Hippler M."/>
            <person name="Laroche J."/>
        </authorList>
    </citation>
    <scope>NUCLEOTIDE SEQUENCE [LARGE SCALE GENOMIC DNA]</scope>
    <source>
        <strain evidence="2 3">CCMP1005</strain>
    </source>
</reference>
<keyword evidence="3" id="KW-1185">Reference proteome</keyword>
<proteinExistence type="predicted"/>
<dbReference type="PANTHER" id="PTHR32026">
    <property type="entry name" value="METHYLTRANSFERASE-LIKE PROTEIN 24"/>
    <property type="match status" value="1"/>
</dbReference>
<name>K0TC28_THAOC</name>
<dbReference type="InterPro" id="IPR026913">
    <property type="entry name" value="METTL24"/>
</dbReference>
<comment type="caution">
    <text evidence="2">The sequence shown here is derived from an EMBL/GenBank/DDBJ whole genome shotgun (WGS) entry which is preliminary data.</text>
</comment>
<dbReference type="OMA" id="CEFHIFD"/>
<feature type="domain" description="Methyltransferase" evidence="1">
    <location>
        <begin position="51"/>
        <end position="312"/>
    </location>
</feature>
<dbReference type="InterPro" id="IPR025714">
    <property type="entry name" value="Methyltranfer_dom"/>
</dbReference>
<evidence type="ECO:0000259" key="1">
    <source>
        <dbReference type="Pfam" id="PF13383"/>
    </source>
</evidence>
<dbReference type="OrthoDB" id="38237at2759"/>
<evidence type="ECO:0000313" key="2">
    <source>
        <dbReference type="EMBL" id="EJK74669.1"/>
    </source>
</evidence>
<protein>
    <recommendedName>
        <fullName evidence="1">Methyltransferase domain-containing protein</fullName>
    </recommendedName>
</protein>
<dbReference type="AlphaFoldDB" id="K0TC28"/>
<sequence length="323" mass="36783">MILDFCTDSASDSAPIDTPFFRPGGARMGVMGAEPRTNNNHPPRRTIVAARDSWKSSRKILAFVDVSEENSDPDIYAKKRSGFSWGFSSITAWYQNNYEPNFSCPYEKRVGIPMNGDGAKWVCDPHRIVGLAAERKKADPRHPGCVVYSVGSNGDFTFELGVQKEVGVGTCEFHIFDIDSYEHRVPKELKRASFHHWGLGTAVKKGDVIPQRVNNGMRYKSLSDTVKELHHEKLDVIDIFKIDCEGCEWDTHRDWVSGKVPLMHQILVEVHKAPIDKVLNFFDSLEKEGYLRFHKEPNIQWSADCIEYAFVKVEKEFMRGKLP</sequence>
<dbReference type="PANTHER" id="PTHR32026:SF27">
    <property type="entry name" value="METHYLTRANSFERASE FKBM DOMAIN-CONTAINING PROTEIN-RELATED"/>
    <property type="match status" value="1"/>
</dbReference>
<dbReference type="eggNOG" id="ENOG502S4TE">
    <property type="taxonomic scope" value="Eukaryota"/>
</dbReference>
<organism evidence="2 3">
    <name type="scientific">Thalassiosira oceanica</name>
    <name type="common">Marine diatom</name>
    <dbReference type="NCBI Taxonomy" id="159749"/>
    <lineage>
        <taxon>Eukaryota</taxon>
        <taxon>Sar</taxon>
        <taxon>Stramenopiles</taxon>
        <taxon>Ochrophyta</taxon>
        <taxon>Bacillariophyta</taxon>
        <taxon>Coscinodiscophyceae</taxon>
        <taxon>Thalassiosirophycidae</taxon>
        <taxon>Thalassiosirales</taxon>
        <taxon>Thalassiosiraceae</taxon>
        <taxon>Thalassiosira</taxon>
    </lineage>
</organism>